<dbReference type="Gene3D" id="3.10.105.10">
    <property type="entry name" value="Dipeptide-binding Protein, Domain 3"/>
    <property type="match status" value="1"/>
</dbReference>
<dbReference type="SUPFAM" id="SSF53850">
    <property type="entry name" value="Periplasmic binding protein-like II"/>
    <property type="match status" value="1"/>
</dbReference>
<evidence type="ECO:0000256" key="2">
    <source>
        <dbReference type="ARBA" id="ARBA00005695"/>
    </source>
</evidence>
<accession>A0ABT2YX35</accession>
<comment type="similarity">
    <text evidence="2">Belongs to the bacterial solute-binding protein 5 family.</text>
</comment>
<feature type="domain" description="Solute-binding protein family 5" evidence="4">
    <location>
        <begin position="132"/>
        <end position="526"/>
    </location>
</feature>
<evidence type="ECO:0000256" key="1">
    <source>
        <dbReference type="ARBA" id="ARBA00004418"/>
    </source>
</evidence>
<dbReference type="PANTHER" id="PTHR30290">
    <property type="entry name" value="PERIPLASMIC BINDING COMPONENT OF ABC TRANSPORTER"/>
    <property type="match status" value="1"/>
</dbReference>
<proteinExistence type="inferred from homology"/>
<dbReference type="InterPro" id="IPR030678">
    <property type="entry name" value="Peptide/Ni-bd"/>
</dbReference>
<keyword evidence="3" id="KW-0732">Signal</keyword>
<reference evidence="5 6" key="1">
    <citation type="submission" date="2022-10" db="EMBL/GenBank/DDBJ databases">
        <title>Defluviimonas sp. nov., isolated from ocean surface water.</title>
        <authorList>
            <person name="He W."/>
            <person name="Wang L."/>
            <person name="Zhang D.-F."/>
        </authorList>
    </citation>
    <scope>NUCLEOTIDE SEQUENCE [LARGE SCALE GENOMIC DNA]</scope>
    <source>
        <strain evidence="5 6">WL0075</strain>
    </source>
</reference>
<dbReference type="CDD" id="cd08497">
    <property type="entry name" value="MbnE-like"/>
    <property type="match status" value="1"/>
</dbReference>
<comment type="caution">
    <text evidence="5">The sequence shown here is derived from an EMBL/GenBank/DDBJ whole genome shotgun (WGS) entry which is preliminary data.</text>
</comment>
<dbReference type="Pfam" id="PF00496">
    <property type="entry name" value="SBP_bac_5"/>
    <property type="match status" value="1"/>
</dbReference>
<dbReference type="Gene3D" id="3.40.190.10">
    <property type="entry name" value="Periplasmic binding protein-like II"/>
    <property type="match status" value="1"/>
</dbReference>
<dbReference type="EMBL" id="JAOWLA010000001">
    <property type="protein sequence ID" value="MCV2863442.1"/>
    <property type="molecule type" value="Genomic_DNA"/>
</dbReference>
<evidence type="ECO:0000259" key="4">
    <source>
        <dbReference type="Pfam" id="PF00496"/>
    </source>
</evidence>
<dbReference type="InterPro" id="IPR000914">
    <property type="entry name" value="SBP_5_dom"/>
</dbReference>
<evidence type="ECO:0000256" key="3">
    <source>
        <dbReference type="ARBA" id="ARBA00022729"/>
    </source>
</evidence>
<organism evidence="5 6">
    <name type="scientific">Albidovulum sediminicola</name>
    <dbReference type="NCBI Taxonomy" id="2984331"/>
    <lineage>
        <taxon>Bacteria</taxon>
        <taxon>Pseudomonadati</taxon>
        <taxon>Pseudomonadota</taxon>
        <taxon>Alphaproteobacteria</taxon>
        <taxon>Rhodobacterales</taxon>
        <taxon>Paracoccaceae</taxon>
        <taxon>Albidovulum</taxon>
    </lineage>
</organism>
<gene>
    <name evidence="5" type="ORF">OE647_01665</name>
</gene>
<dbReference type="PANTHER" id="PTHR30290:SF64">
    <property type="entry name" value="ABC TRANSPORTER PERIPLASMIC BINDING PROTEIN"/>
    <property type="match status" value="1"/>
</dbReference>
<protein>
    <submittedName>
        <fullName evidence="5">Extracellular solute-binding protein</fullName>
    </submittedName>
</protein>
<dbReference type="InterPro" id="IPR039424">
    <property type="entry name" value="SBP_5"/>
</dbReference>
<comment type="subcellular location">
    <subcellularLocation>
        <location evidence="1">Periplasm</location>
    </subcellularLocation>
</comment>
<sequence>MKRKVMVADASSGRSETGARLTLGLAAVLALAAPSGLRAEGTVITSHAITTFGDAPKYPSDFKHLDYVNPDAPKGGEISEATFGTFDSFNPYTQKGRAAALANIAYEEMMVGTADEVGAMYCLICKTIEYPQDKAWVIFHMRPEARFSDGSPMTAEDVAFTYALFRDEGLISFRTVLAEYVESVEVLDDHRIKYVFKPESSPRERIQMAGGLPVMSKAWFEKTGAKLDESRMEPGVGSGPYVLESFDVNQRVIYKRNPDYWGKDLPISIGQNNFDRIRIEYFGDATSALEGLKAGAYTFRNENSSKNWATAYDIPAVEKGWLVKQELKHGNIANGQSFVLNLRREKFQDPRVREAIGLMFNFEWSNESLFYGLYRRINSFWENSELAAQGLPSPEELALLEPLKDQLPPGVLDQEPAMAPVSGERQLDRKNLRKAAALLEAAGWIVGDDGIRRNARGEMLSIEFLEDDPAFDRIVNPFIENLRALGVDATLNRVDPAQYTKRVRPDAANAAASFDFDIITDQFPTGYEPGAGLKQYFGTEGLADVFNTMGLSDPAADALIEKVIAAQSKDEMHVAVKALDRVLRAHRFWVPQWFKDSYTVAYYDMYRHPDPLPPFALGELSFWWYDADRAAALKSAGALN</sequence>
<dbReference type="PIRSF" id="PIRSF002741">
    <property type="entry name" value="MppA"/>
    <property type="match status" value="1"/>
</dbReference>
<name>A0ABT2YX35_9RHOB</name>
<evidence type="ECO:0000313" key="5">
    <source>
        <dbReference type="EMBL" id="MCV2863442.1"/>
    </source>
</evidence>
<dbReference type="Proteomes" id="UP001652503">
    <property type="component" value="Unassembled WGS sequence"/>
</dbReference>
<keyword evidence="6" id="KW-1185">Reference proteome</keyword>
<evidence type="ECO:0000313" key="6">
    <source>
        <dbReference type="Proteomes" id="UP001652503"/>
    </source>
</evidence>